<proteinExistence type="predicted"/>
<accession>A0A3R6X568</accession>
<evidence type="ECO:0000313" key="1">
    <source>
        <dbReference type="EMBL" id="RHY98574.1"/>
    </source>
</evidence>
<dbReference type="AlphaFoldDB" id="A0A3R6X568"/>
<protein>
    <recommendedName>
        <fullName evidence="3">MYND-type domain-containing protein</fullName>
    </recommendedName>
</protein>
<reference evidence="1 2" key="1">
    <citation type="submission" date="2018-08" db="EMBL/GenBank/DDBJ databases">
        <title>Aphanomyces genome sequencing and annotation.</title>
        <authorList>
            <person name="Minardi D."/>
            <person name="Oidtmann B."/>
            <person name="Van Der Giezen M."/>
            <person name="Studholme D.J."/>
        </authorList>
    </citation>
    <scope>NUCLEOTIDE SEQUENCE [LARGE SCALE GENOMIC DNA]</scope>
    <source>
        <strain evidence="1 2">Sv</strain>
    </source>
</reference>
<evidence type="ECO:0008006" key="3">
    <source>
        <dbReference type="Google" id="ProtNLM"/>
    </source>
</evidence>
<name>A0A3R6X568_APHAT</name>
<comment type="caution">
    <text evidence="1">The sequence shown here is derived from an EMBL/GenBank/DDBJ whole genome shotgun (WGS) entry which is preliminary data.</text>
</comment>
<dbReference type="EMBL" id="QUTG01001858">
    <property type="protein sequence ID" value="RHY98574.1"/>
    <property type="molecule type" value="Genomic_DNA"/>
</dbReference>
<evidence type="ECO:0000313" key="2">
    <source>
        <dbReference type="Proteomes" id="UP000285712"/>
    </source>
</evidence>
<sequence length="195" mass="22193">MVVARFRFGNELLLTQSPCFFSRKFRWHFDIKVRRMFRWGSRGMIAKSASEVEDDRLLDQLQEGFNAQNRKKRQEMQQAAQSCAHCDDTLATIPCVDQCGDTFYCSNDCDDPGDDLGGYGEDNPIDTDEVMDTSYPKQGEADSTFVDNFNLLSVQRNLQRVESIEVACPQCNVRYISPIQPSSHLYVDAGARKPP</sequence>
<dbReference type="VEuPathDB" id="FungiDB:H257_06766"/>
<organism evidence="1 2">
    <name type="scientific">Aphanomyces astaci</name>
    <name type="common">Crayfish plague agent</name>
    <dbReference type="NCBI Taxonomy" id="112090"/>
    <lineage>
        <taxon>Eukaryota</taxon>
        <taxon>Sar</taxon>
        <taxon>Stramenopiles</taxon>
        <taxon>Oomycota</taxon>
        <taxon>Saprolegniomycetes</taxon>
        <taxon>Saprolegniales</taxon>
        <taxon>Verrucalvaceae</taxon>
        <taxon>Aphanomyces</taxon>
    </lineage>
</organism>
<gene>
    <name evidence="1" type="ORF">DYB35_010970</name>
</gene>
<dbReference type="Proteomes" id="UP000285712">
    <property type="component" value="Unassembled WGS sequence"/>
</dbReference>